<organism evidence="17 18">
    <name type="scientific">Sediminitomix flava</name>
    <dbReference type="NCBI Taxonomy" id="379075"/>
    <lineage>
        <taxon>Bacteria</taxon>
        <taxon>Pseudomonadati</taxon>
        <taxon>Bacteroidota</taxon>
        <taxon>Cytophagia</taxon>
        <taxon>Cytophagales</taxon>
        <taxon>Flammeovirgaceae</taxon>
        <taxon>Sediminitomix</taxon>
    </lineage>
</organism>
<dbReference type="InterPro" id="IPR011234">
    <property type="entry name" value="Fumarylacetoacetase-like_C"/>
</dbReference>
<evidence type="ECO:0000256" key="11">
    <source>
        <dbReference type="ARBA" id="ARBA00023232"/>
    </source>
</evidence>
<feature type="binding site" evidence="14">
    <location>
        <position position="131"/>
    </location>
    <ligand>
        <name>Ca(2+)</name>
        <dbReference type="ChEBI" id="CHEBI:29108"/>
    </ligand>
</feature>
<feature type="binding site" evidence="14">
    <location>
        <position position="262"/>
    </location>
    <ligand>
        <name>Mg(2+)</name>
        <dbReference type="ChEBI" id="CHEBI:18420"/>
    </ligand>
</feature>
<evidence type="ECO:0000256" key="1">
    <source>
        <dbReference type="ARBA" id="ARBA00001913"/>
    </source>
</evidence>
<feature type="binding site" evidence="14">
    <location>
        <position position="238"/>
    </location>
    <ligand>
        <name>Mg(2+)</name>
        <dbReference type="ChEBI" id="CHEBI:18420"/>
    </ligand>
</feature>
<dbReference type="EMBL" id="QGDO01000006">
    <property type="protein sequence ID" value="PWJ39203.1"/>
    <property type="molecule type" value="Genomic_DNA"/>
</dbReference>
<feature type="domain" description="Fumarylacetoacetase-like C-terminal" evidence="15">
    <location>
        <begin position="130"/>
        <end position="412"/>
    </location>
</feature>
<evidence type="ECO:0000256" key="9">
    <source>
        <dbReference type="ARBA" id="ARBA00022842"/>
    </source>
</evidence>
<evidence type="ECO:0000256" key="5">
    <source>
        <dbReference type="ARBA" id="ARBA00012094"/>
    </source>
</evidence>
<evidence type="ECO:0000256" key="10">
    <source>
        <dbReference type="ARBA" id="ARBA00022878"/>
    </source>
</evidence>
<dbReference type="Proteomes" id="UP000245535">
    <property type="component" value="Unassembled WGS sequence"/>
</dbReference>
<feature type="binding site" evidence="13">
    <location>
        <position position="147"/>
    </location>
    <ligand>
        <name>substrate</name>
    </ligand>
</feature>
<feature type="binding site" evidence="14">
    <location>
        <position position="238"/>
    </location>
    <ligand>
        <name>Ca(2+)</name>
        <dbReference type="ChEBI" id="CHEBI:29108"/>
    </ligand>
</feature>
<feature type="binding site" evidence="13">
    <location>
        <position position="133"/>
    </location>
    <ligand>
        <name>substrate</name>
    </ligand>
</feature>
<evidence type="ECO:0000256" key="12">
    <source>
        <dbReference type="PIRSR" id="PIRSR605959-1"/>
    </source>
</evidence>
<dbReference type="Pfam" id="PF01557">
    <property type="entry name" value="FAA_hydrolase"/>
    <property type="match status" value="1"/>
</dbReference>
<name>A0A315Z5M4_SEDFL</name>
<evidence type="ECO:0000259" key="15">
    <source>
        <dbReference type="Pfam" id="PF01557"/>
    </source>
</evidence>
<feature type="binding site" evidence="14">
    <location>
        <position position="258"/>
    </location>
    <ligand>
        <name>Mg(2+)</name>
        <dbReference type="ChEBI" id="CHEBI:18420"/>
    </ligand>
</feature>
<dbReference type="GO" id="GO:0006572">
    <property type="term" value="P:L-tyrosine catabolic process"/>
    <property type="evidence" value="ECO:0007669"/>
    <property type="project" value="UniProtKB-KW"/>
</dbReference>
<dbReference type="SUPFAM" id="SSF63433">
    <property type="entry name" value="Fumarylacetoacetate hydrolase, FAH, N-terminal domain"/>
    <property type="match status" value="1"/>
</dbReference>
<feature type="binding site" evidence="13">
    <location>
        <position position="245"/>
    </location>
    <ligand>
        <name>substrate</name>
    </ligand>
</feature>
<feature type="binding site" evidence="13">
    <location>
        <position position="249"/>
    </location>
    <ligand>
        <name>substrate</name>
    </ligand>
</feature>
<feature type="binding site" evidence="14">
    <location>
        <position position="206"/>
    </location>
    <ligand>
        <name>Ca(2+)</name>
        <dbReference type="ChEBI" id="CHEBI:29108"/>
    </ligand>
</feature>
<dbReference type="NCBIfam" id="TIGR01266">
    <property type="entry name" value="fum_ac_acetase"/>
    <property type="match status" value="1"/>
</dbReference>
<dbReference type="EC" id="3.7.1.2" evidence="5"/>
<dbReference type="InterPro" id="IPR036462">
    <property type="entry name" value="Fumarylacetoacetase_N_sf"/>
</dbReference>
<feature type="active site" description="Proton acceptor" evidence="12">
    <location>
        <position position="138"/>
    </location>
</feature>
<comment type="caution">
    <text evidence="17">The sequence shown here is derived from an EMBL/GenBank/DDBJ whole genome shotgun (WGS) entry which is preliminary data.</text>
</comment>
<dbReference type="Gene3D" id="3.90.850.10">
    <property type="entry name" value="Fumarylacetoacetase-like, C-terminal domain"/>
    <property type="match status" value="1"/>
</dbReference>
<keyword evidence="11" id="KW-0585">Phenylalanine catabolism</keyword>
<dbReference type="SUPFAM" id="SSF56529">
    <property type="entry name" value="FAH"/>
    <property type="match status" value="1"/>
</dbReference>
<keyword evidence="9 14" id="KW-0460">Magnesium</keyword>
<dbReference type="GO" id="GO:0004334">
    <property type="term" value="F:fumarylacetoacetase activity"/>
    <property type="evidence" value="ECO:0007669"/>
    <property type="project" value="UniProtKB-EC"/>
</dbReference>
<dbReference type="Gene3D" id="2.30.30.230">
    <property type="entry name" value="Fumarylacetoacetase, N-terminal domain"/>
    <property type="match status" value="1"/>
</dbReference>
<keyword evidence="7 17" id="KW-0378">Hydrolase</keyword>
<keyword evidence="8 14" id="KW-0106">Calcium</keyword>
<keyword evidence="18" id="KW-1185">Reference proteome</keyword>
<evidence type="ECO:0000313" key="18">
    <source>
        <dbReference type="Proteomes" id="UP000245535"/>
    </source>
</evidence>
<dbReference type="PANTHER" id="PTHR43069:SF2">
    <property type="entry name" value="FUMARYLACETOACETASE"/>
    <property type="match status" value="1"/>
</dbReference>
<dbReference type="AlphaFoldDB" id="A0A315Z5M4"/>
<dbReference type="OrthoDB" id="3766879at2"/>
<proteinExistence type="inferred from homology"/>
<dbReference type="FunFam" id="3.90.850.10:FF:000004">
    <property type="entry name" value="Fumarylacetoacetase"/>
    <property type="match status" value="1"/>
</dbReference>
<evidence type="ECO:0000256" key="13">
    <source>
        <dbReference type="PIRSR" id="PIRSR605959-2"/>
    </source>
</evidence>
<feature type="binding site" evidence="14">
    <location>
        <position position="204"/>
    </location>
    <ligand>
        <name>Ca(2+)</name>
        <dbReference type="ChEBI" id="CHEBI:29108"/>
    </ligand>
</feature>
<dbReference type="GO" id="GO:0006559">
    <property type="term" value="P:L-phenylalanine catabolic process"/>
    <property type="evidence" value="ECO:0007669"/>
    <property type="project" value="UniProtKB-UniPathway"/>
</dbReference>
<evidence type="ECO:0000256" key="7">
    <source>
        <dbReference type="ARBA" id="ARBA00022801"/>
    </source>
</evidence>
<reference evidence="17 18" key="1">
    <citation type="submission" date="2018-03" db="EMBL/GenBank/DDBJ databases">
        <title>Genomic Encyclopedia of Archaeal and Bacterial Type Strains, Phase II (KMG-II): from individual species to whole genera.</title>
        <authorList>
            <person name="Goeker M."/>
        </authorList>
    </citation>
    <scope>NUCLEOTIDE SEQUENCE [LARGE SCALE GENOMIC DNA]</scope>
    <source>
        <strain evidence="17 18">DSM 28229</strain>
    </source>
</reference>
<feature type="binding site" evidence="13">
    <location>
        <position position="354"/>
    </location>
    <ligand>
        <name>substrate</name>
    </ligand>
</feature>
<evidence type="ECO:0000256" key="6">
    <source>
        <dbReference type="ARBA" id="ARBA00022723"/>
    </source>
</evidence>
<protein>
    <recommendedName>
        <fullName evidence="5">fumarylacetoacetase</fullName>
        <ecNumber evidence="5">3.7.1.2</ecNumber>
    </recommendedName>
</protein>
<evidence type="ECO:0000256" key="14">
    <source>
        <dbReference type="PIRSR" id="PIRSR605959-3"/>
    </source>
</evidence>
<dbReference type="InterPro" id="IPR005959">
    <property type="entry name" value="Fumarylacetoacetase"/>
</dbReference>
<dbReference type="InterPro" id="IPR015377">
    <property type="entry name" value="Fumarylacetoacetase_N"/>
</dbReference>
<accession>A0A315Z5M4</accession>
<comment type="pathway">
    <text evidence="3">Amino-acid degradation; L-phenylalanine degradation; acetoacetate and fumarate from L-phenylalanine: step 6/6.</text>
</comment>
<comment type="similarity">
    <text evidence="4">Belongs to the FAH family.</text>
</comment>
<comment type="cofactor">
    <cofactor evidence="2 14">
        <name>Mg(2+)</name>
        <dbReference type="ChEBI" id="CHEBI:18420"/>
    </cofactor>
</comment>
<evidence type="ECO:0000256" key="3">
    <source>
        <dbReference type="ARBA" id="ARBA00004782"/>
    </source>
</evidence>
<dbReference type="InterPro" id="IPR036663">
    <property type="entry name" value="Fumarylacetoacetase_C_sf"/>
</dbReference>
<evidence type="ECO:0000313" key="17">
    <source>
        <dbReference type="EMBL" id="PWJ39203.1"/>
    </source>
</evidence>
<evidence type="ECO:0000259" key="16">
    <source>
        <dbReference type="Pfam" id="PF09298"/>
    </source>
</evidence>
<gene>
    <name evidence="17" type="ORF">BC781_106104</name>
</gene>
<sequence length="420" mass="46681">MKTTTQKLQDSWVHVPENSDFPIQNLPYGIFQTEKRGASVGVAIGEQILVLEEVARLGFFDDLNIDTSVFSSSSLNNFISLGKKNWTAVRQKLTELLDSENDALQSFKTDVLVEMADAEMLLPVEIGDYTDFYSSIEHATNVGTMFRGADNALMPNWKHLPVGYHGRASSIVVSGTDIHRPKGQTLAAEADTPEFGPSKRMDFELEMAFIIGKNTELGETVSTENAEDHIFGMVVFNDWSARDIQKWEYVPLGPFLGKNFASSISPWIVTMDALEPFRVESPTQDPKPLPYLQYEGNKSYDINLSVAIAPENSEETVVCNSNFKYMYWTMAQQLTHHTVNGCNIRVGDMMASGTLSGSTPDSFASMLELSWAGQKEVPLSNGETRKFLRDGDTVVMSAHCQKGDLRVGFGEVRSKLLPSR</sequence>
<dbReference type="UniPathway" id="UPA00139">
    <property type="reaction ID" value="UER00341"/>
</dbReference>
<comment type="cofactor">
    <cofactor evidence="1 14">
        <name>Ca(2+)</name>
        <dbReference type="ChEBI" id="CHEBI:29108"/>
    </cofactor>
</comment>
<dbReference type="RefSeq" id="WP_109621018.1">
    <property type="nucleotide sequence ID" value="NZ_QGDO01000006.1"/>
</dbReference>
<dbReference type="GO" id="GO:1902000">
    <property type="term" value="P:homogentisate catabolic process"/>
    <property type="evidence" value="ECO:0007669"/>
    <property type="project" value="TreeGrafter"/>
</dbReference>
<dbReference type="GO" id="GO:0046872">
    <property type="term" value="F:metal ion binding"/>
    <property type="evidence" value="ECO:0007669"/>
    <property type="project" value="UniProtKB-KW"/>
</dbReference>
<dbReference type="PANTHER" id="PTHR43069">
    <property type="entry name" value="FUMARYLACETOACETASE"/>
    <property type="match status" value="1"/>
</dbReference>
<evidence type="ECO:0000256" key="2">
    <source>
        <dbReference type="ARBA" id="ARBA00001946"/>
    </source>
</evidence>
<keyword evidence="10" id="KW-0828">Tyrosine catabolism</keyword>
<feature type="domain" description="Fumarylacetoacetase N-terminal" evidence="16">
    <location>
        <begin position="24"/>
        <end position="123"/>
    </location>
</feature>
<evidence type="ECO:0000256" key="4">
    <source>
        <dbReference type="ARBA" id="ARBA00010211"/>
    </source>
</evidence>
<dbReference type="Pfam" id="PF09298">
    <property type="entry name" value="FAA_hydrolase_N"/>
    <property type="match status" value="1"/>
</dbReference>
<evidence type="ECO:0000256" key="8">
    <source>
        <dbReference type="ARBA" id="ARBA00022837"/>
    </source>
</evidence>
<keyword evidence="6 14" id="KW-0479">Metal-binding</keyword>